<dbReference type="PIRSF" id="PIRSF000705">
    <property type="entry name" value="DNK"/>
    <property type="match status" value="1"/>
</dbReference>
<dbReference type="InterPro" id="IPR031314">
    <property type="entry name" value="DNK_dom"/>
</dbReference>
<keyword evidence="1" id="KW-0418">Kinase</keyword>
<keyword evidence="2" id="KW-1185">Reference proteome</keyword>
<dbReference type="PANTHER" id="PTHR10513:SF46">
    <property type="entry name" value="DEOXYGUANOSINE KINASE"/>
    <property type="match status" value="1"/>
</dbReference>
<dbReference type="Gene3D" id="3.40.50.300">
    <property type="entry name" value="P-loop containing nucleotide triphosphate hydrolases"/>
    <property type="match status" value="1"/>
</dbReference>
<dbReference type="STRING" id="106634.TVD_11355"/>
<evidence type="ECO:0000313" key="2">
    <source>
        <dbReference type="Proteomes" id="UP000064201"/>
    </source>
</evidence>
<dbReference type="PATRIC" id="fig|106634.4.peg.2317"/>
<accession>A0A0G3G6B5</accession>
<keyword evidence="1" id="KW-0808">Transferase</keyword>
<dbReference type="OrthoDB" id="9776634at2"/>
<dbReference type="GO" id="GO:0005737">
    <property type="term" value="C:cytoplasm"/>
    <property type="evidence" value="ECO:0007669"/>
    <property type="project" value="TreeGrafter"/>
</dbReference>
<name>A0A0G3G6B5_9GAMM</name>
<sequence>MSLADFDFIAVEGPIGVGKSSLAKRLAEHLQAEGIFEAPDENPFLDRFYQEPDKHALATQLHFLVQRVRQLTPLAQKGLFEQRHVSDYLMDKDPLFAELNLHPDELEIYREMFRHLRGGLPRPDLVVYLQAPVEVLQERIRRRARPYERHIEAGYLERLNAAYAEFFYHFEGPALVIVNATEIDWVNNPADFDQLVQFLEPIQGGRHYFNPLPISL</sequence>
<dbReference type="InterPro" id="IPR050566">
    <property type="entry name" value="Deoxyribonucleoside_kinase"/>
</dbReference>
<protein>
    <submittedName>
        <fullName evidence="1">Deoxyadenosine kinase</fullName>
    </submittedName>
</protein>
<proteinExistence type="predicted"/>
<evidence type="ECO:0000313" key="1">
    <source>
        <dbReference type="EMBL" id="AKJ95914.1"/>
    </source>
</evidence>
<dbReference type="GO" id="GO:0019136">
    <property type="term" value="F:deoxynucleoside kinase activity"/>
    <property type="evidence" value="ECO:0007669"/>
    <property type="project" value="InterPro"/>
</dbReference>
<organism evidence="1 2">
    <name type="scientific">Thioalkalivibrio versutus</name>
    <dbReference type="NCBI Taxonomy" id="106634"/>
    <lineage>
        <taxon>Bacteria</taxon>
        <taxon>Pseudomonadati</taxon>
        <taxon>Pseudomonadota</taxon>
        <taxon>Gammaproteobacteria</taxon>
        <taxon>Chromatiales</taxon>
        <taxon>Ectothiorhodospiraceae</taxon>
        <taxon>Thioalkalivibrio</taxon>
    </lineage>
</organism>
<dbReference type="AlphaFoldDB" id="A0A0G3G6B5"/>
<dbReference type="Proteomes" id="UP000064201">
    <property type="component" value="Chromosome"/>
</dbReference>
<reference evidence="1 2" key="1">
    <citation type="submission" date="2015-04" db="EMBL/GenBank/DDBJ databases">
        <title>Complete Sequence for the Genome of the Thioalkalivibrio versutus D301.</title>
        <authorList>
            <person name="Mu T."/>
            <person name="Zhou J."/>
            <person name="Xu X."/>
        </authorList>
    </citation>
    <scope>NUCLEOTIDE SEQUENCE [LARGE SCALE GENOMIC DNA]</scope>
    <source>
        <strain evidence="1 2">D301</strain>
    </source>
</reference>
<dbReference type="InterPro" id="IPR027417">
    <property type="entry name" value="P-loop_NTPase"/>
</dbReference>
<dbReference type="InterPro" id="IPR002624">
    <property type="entry name" value="DCK/DGK"/>
</dbReference>
<dbReference type="RefSeq" id="WP_018144144.1">
    <property type="nucleotide sequence ID" value="NZ_CP011367.1"/>
</dbReference>
<dbReference type="EMBL" id="CP011367">
    <property type="protein sequence ID" value="AKJ95914.1"/>
    <property type="molecule type" value="Genomic_DNA"/>
</dbReference>
<dbReference type="KEGG" id="tvr:TVD_11355"/>
<dbReference type="Pfam" id="PF01712">
    <property type="entry name" value="dNK"/>
    <property type="match status" value="1"/>
</dbReference>
<dbReference type="PANTHER" id="PTHR10513">
    <property type="entry name" value="DEOXYNUCLEOSIDE KINASE"/>
    <property type="match status" value="1"/>
</dbReference>
<dbReference type="SUPFAM" id="SSF52540">
    <property type="entry name" value="P-loop containing nucleoside triphosphate hydrolases"/>
    <property type="match status" value="1"/>
</dbReference>
<dbReference type="CDD" id="cd01673">
    <property type="entry name" value="dNK"/>
    <property type="match status" value="1"/>
</dbReference>
<dbReference type="GO" id="GO:0005524">
    <property type="term" value="F:ATP binding"/>
    <property type="evidence" value="ECO:0007669"/>
    <property type="project" value="InterPro"/>
</dbReference>
<gene>
    <name evidence="1" type="ORF">TVD_11355</name>
</gene>